<dbReference type="EMBL" id="JBHFFA010000008">
    <property type="protein sequence ID" value="KAL2610729.1"/>
    <property type="molecule type" value="Genomic_DNA"/>
</dbReference>
<evidence type="ECO:0000256" key="1">
    <source>
        <dbReference type="SAM" id="MobiDB-lite"/>
    </source>
</evidence>
<reference evidence="2 3" key="1">
    <citation type="submission" date="2024-09" db="EMBL/GenBank/DDBJ databases">
        <title>Chromosome-scale assembly of Riccia fluitans.</title>
        <authorList>
            <person name="Paukszto L."/>
            <person name="Sawicki J."/>
            <person name="Karawczyk K."/>
            <person name="Piernik-Szablinska J."/>
            <person name="Szczecinska M."/>
            <person name="Mazdziarz M."/>
        </authorList>
    </citation>
    <scope>NUCLEOTIDE SEQUENCE [LARGE SCALE GENOMIC DNA]</scope>
    <source>
        <strain evidence="2">Rf_01</strain>
        <tissue evidence="2">Aerial parts of the thallus</tissue>
    </source>
</reference>
<feature type="region of interest" description="Disordered" evidence="1">
    <location>
        <begin position="52"/>
        <end position="92"/>
    </location>
</feature>
<proteinExistence type="predicted"/>
<protein>
    <submittedName>
        <fullName evidence="2">Uncharacterized protein</fullName>
    </submittedName>
</protein>
<evidence type="ECO:0000313" key="3">
    <source>
        <dbReference type="Proteomes" id="UP001605036"/>
    </source>
</evidence>
<dbReference type="AlphaFoldDB" id="A0ABD1XP65"/>
<name>A0ABD1XP65_9MARC</name>
<gene>
    <name evidence="2" type="ORF">R1flu_029302</name>
</gene>
<evidence type="ECO:0000313" key="2">
    <source>
        <dbReference type="EMBL" id="KAL2610729.1"/>
    </source>
</evidence>
<accession>A0ABD1XP65</accession>
<comment type="caution">
    <text evidence="2">The sequence shown here is derived from an EMBL/GenBank/DDBJ whole genome shotgun (WGS) entry which is preliminary data.</text>
</comment>
<organism evidence="2 3">
    <name type="scientific">Riccia fluitans</name>
    <dbReference type="NCBI Taxonomy" id="41844"/>
    <lineage>
        <taxon>Eukaryota</taxon>
        <taxon>Viridiplantae</taxon>
        <taxon>Streptophyta</taxon>
        <taxon>Embryophyta</taxon>
        <taxon>Marchantiophyta</taxon>
        <taxon>Marchantiopsida</taxon>
        <taxon>Marchantiidae</taxon>
        <taxon>Marchantiales</taxon>
        <taxon>Ricciaceae</taxon>
        <taxon>Riccia</taxon>
    </lineage>
</organism>
<feature type="region of interest" description="Disordered" evidence="1">
    <location>
        <begin position="1"/>
        <end position="35"/>
    </location>
</feature>
<sequence length="143" mass="15898">MPEVKVNSPQVENTAVPPRRRGRPRKDKAGPIEGSVWAECKKETQQFAQQIWDQQAEEGVPEASMEPTGTILQPEPDQEQASSAGQTKPERVAAEVDRVHEIIFRQIKDAKISLTIDEITALSPVSKEFVVNRLAGELVRSND</sequence>
<keyword evidence="3" id="KW-1185">Reference proteome</keyword>
<dbReference type="Proteomes" id="UP001605036">
    <property type="component" value="Unassembled WGS sequence"/>
</dbReference>